<keyword evidence="1" id="KW-0472">Membrane</keyword>
<protein>
    <submittedName>
        <fullName evidence="2">Uncharacterized protein</fullName>
    </submittedName>
</protein>
<organism evidence="2 3">
    <name type="scientific">Mediterraneibacter faecis</name>
    <dbReference type="NCBI Taxonomy" id="592978"/>
    <lineage>
        <taxon>Bacteria</taxon>
        <taxon>Bacillati</taxon>
        <taxon>Bacillota</taxon>
        <taxon>Clostridia</taxon>
        <taxon>Lachnospirales</taxon>
        <taxon>Lachnospiraceae</taxon>
        <taxon>Mediterraneibacter</taxon>
    </lineage>
</organism>
<dbReference type="AlphaFoldDB" id="A0A844KIW8"/>
<feature type="transmembrane region" description="Helical" evidence="1">
    <location>
        <begin position="6"/>
        <end position="23"/>
    </location>
</feature>
<feature type="transmembrane region" description="Helical" evidence="1">
    <location>
        <begin position="35"/>
        <end position="56"/>
    </location>
</feature>
<dbReference type="RefSeq" id="WP_155204710.1">
    <property type="nucleotide sequence ID" value="NZ_WNAF01000007.1"/>
</dbReference>
<sequence length="297" mass="35196">MIQTVLGILLILLHIVCCVLVWMGIKTHFLKVKKYLIGLVVFVPFWGTICVLLLHLQRLTKRDNRIEPGVEKLRVNEEIYKNIFQAASDMDEKIVPLEEALLINKPGVRRELIMDVLNDDPEEYMDILKQARMNEDVEVVHYAITAMVELSKEYDFRLQKLEKLYAASPNDPEVLDQYCNFMEEYLNQGILEAQMEKEQRVRYIRLLNQKLKIKATLHTCVCLFKNLMKNGDYVQAGEILELMDQKWHHREEFWTLKIQYLAERKMASELQKCLRQMQEEHIYLSSKSKEALDFWLD</sequence>
<reference evidence="2 3" key="1">
    <citation type="journal article" date="2019" name="Nat. Med.">
        <title>A library of human gut bacterial isolates paired with longitudinal multiomics data enables mechanistic microbiome research.</title>
        <authorList>
            <person name="Poyet M."/>
            <person name="Groussin M."/>
            <person name="Gibbons S.M."/>
            <person name="Avila-Pacheco J."/>
            <person name="Jiang X."/>
            <person name="Kearney S.M."/>
            <person name="Perrotta A.R."/>
            <person name="Berdy B."/>
            <person name="Zhao S."/>
            <person name="Lieberman T.D."/>
            <person name="Swanson P.K."/>
            <person name="Smith M."/>
            <person name="Roesemann S."/>
            <person name="Alexander J.E."/>
            <person name="Rich S.A."/>
            <person name="Livny J."/>
            <person name="Vlamakis H."/>
            <person name="Clish C."/>
            <person name="Bullock K."/>
            <person name="Deik A."/>
            <person name="Scott J."/>
            <person name="Pierce K.A."/>
            <person name="Xavier R.J."/>
            <person name="Alm E.J."/>
        </authorList>
    </citation>
    <scope>NUCLEOTIDE SEQUENCE [LARGE SCALE GENOMIC DNA]</scope>
    <source>
        <strain evidence="2 3">BIOML-A1</strain>
    </source>
</reference>
<evidence type="ECO:0000313" key="3">
    <source>
        <dbReference type="Proteomes" id="UP000448177"/>
    </source>
</evidence>
<keyword evidence="1" id="KW-1133">Transmembrane helix</keyword>
<dbReference type="Proteomes" id="UP000448177">
    <property type="component" value="Unassembled WGS sequence"/>
</dbReference>
<gene>
    <name evidence="2" type="ORF">GMD21_11360</name>
</gene>
<keyword evidence="3" id="KW-1185">Reference proteome</keyword>
<evidence type="ECO:0000313" key="2">
    <source>
        <dbReference type="EMBL" id="MTR77257.1"/>
    </source>
</evidence>
<accession>A0A844KIW8</accession>
<name>A0A844KIW8_9FIRM</name>
<proteinExistence type="predicted"/>
<keyword evidence="1" id="KW-0812">Transmembrane</keyword>
<dbReference type="EMBL" id="WNAF01000007">
    <property type="protein sequence ID" value="MTR77257.1"/>
    <property type="molecule type" value="Genomic_DNA"/>
</dbReference>
<evidence type="ECO:0000256" key="1">
    <source>
        <dbReference type="SAM" id="Phobius"/>
    </source>
</evidence>
<comment type="caution">
    <text evidence="2">The sequence shown here is derived from an EMBL/GenBank/DDBJ whole genome shotgun (WGS) entry which is preliminary data.</text>
</comment>